<evidence type="ECO:0000256" key="11">
    <source>
        <dbReference type="SAM" id="Phobius"/>
    </source>
</evidence>
<evidence type="ECO:0000256" key="3">
    <source>
        <dbReference type="ARBA" id="ARBA00022676"/>
    </source>
</evidence>
<keyword evidence="5" id="KW-0378">Hydrolase</keyword>
<gene>
    <name evidence="13" type="ORF">M5X09_25275</name>
</gene>
<evidence type="ECO:0000256" key="7">
    <source>
        <dbReference type="ARBA" id="ARBA00022984"/>
    </source>
</evidence>
<evidence type="ECO:0000256" key="5">
    <source>
        <dbReference type="ARBA" id="ARBA00022801"/>
    </source>
</evidence>
<comment type="caution">
    <text evidence="13">The sequence shown here is derived from an EMBL/GenBank/DDBJ whole genome shotgun (WGS) entry which is preliminary data.</text>
</comment>
<dbReference type="Gene3D" id="1.25.40.10">
    <property type="entry name" value="Tetratricopeptide repeat domain"/>
    <property type="match status" value="1"/>
</dbReference>
<dbReference type="Pfam" id="PF03734">
    <property type="entry name" value="YkuD"/>
    <property type="match status" value="1"/>
</dbReference>
<keyword evidence="11" id="KW-0812">Transmembrane</keyword>
<keyword evidence="11" id="KW-1133">Transmembrane helix</keyword>
<dbReference type="InterPro" id="IPR038063">
    <property type="entry name" value="Transpep_catalytic_dom"/>
</dbReference>
<feature type="compositionally biased region" description="Basic and acidic residues" evidence="10">
    <location>
        <begin position="149"/>
        <end position="159"/>
    </location>
</feature>
<protein>
    <submittedName>
        <fullName evidence="13">L,D-transpeptidase</fullName>
    </submittedName>
</protein>
<keyword evidence="8 9" id="KW-0961">Cell wall biogenesis/degradation</keyword>
<sequence>MKQPDPNCRRAVSASRLQKEGSEVPPESDVKHPQWSEKDQAYMKQYIEAHPDNRMAWYLLGKQYERSGEQGKANYCFNQAGEIYKAFENVPLPSEAVEEWVKKREEEEKLRRSRRSLVRLMLFLLLFFIMLGGIPGGQASAPSGPIKSAGERDLPDKRAGKSKTAALTNGESKAAEQAFLVPESDEGAYAAAVKRVIGTPIDGEWKKYLVNIPTDHSWWLWSHSLQAILQAESSEDMNHIMVTPLRDPKCDCGDERERASAFVSGWIEESEHRLVAKSALTAMVRRHGTAPKEWRQLAKGYPSNVVSGTSTDVARAYGNVYMRYKDGLQGKRPEPKTAKERALKRVWSEQTDPFREPLRIVVDKKRHRLAVVSGNIIVRNYKVGLGGKRTPEGQFQITEKVVDPNGSSTGDFGSRGMTLSDSLYAIHGTNEPDSIGRDRSLGCIRMLREDVEELFDMVPIGTEVSIGKELLPEQPIVPDKEKRYRLDLTPKQDNPKKIYRWLD</sequence>
<evidence type="ECO:0000256" key="9">
    <source>
        <dbReference type="PROSITE-ProRule" id="PRU01373"/>
    </source>
</evidence>
<dbReference type="PANTHER" id="PTHR30582:SF24">
    <property type="entry name" value="L,D-TRANSPEPTIDASE ERFK_SRFK-RELATED"/>
    <property type="match status" value="1"/>
</dbReference>
<dbReference type="InterPro" id="IPR005490">
    <property type="entry name" value="LD_TPept_cat_dom"/>
</dbReference>
<keyword evidence="11" id="KW-0472">Membrane</keyword>
<evidence type="ECO:0000256" key="2">
    <source>
        <dbReference type="ARBA" id="ARBA00005992"/>
    </source>
</evidence>
<comment type="pathway">
    <text evidence="1 9">Cell wall biogenesis; peptidoglycan biosynthesis.</text>
</comment>
<keyword evidence="4" id="KW-0808">Transferase</keyword>
<proteinExistence type="inferred from homology"/>
<evidence type="ECO:0000259" key="12">
    <source>
        <dbReference type="PROSITE" id="PS52029"/>
    </source>
</evidence>
<organism evidence="13 14">
    <name type="scientific">Paenibacillus apiarius</name>
    <dbReference type="NCBI Taxonomy" id="46240"/>
    <lineage>
        <taxon>Bacteria</taxon>
        <taxon>Bacillati</taxon>
        <taxon>Bacillota</taxon>
        <taxon>Bacilli</taxon>
        <taxon>Bacillales</taxon>
        <taxon>Paenibacillaceae</taxon>
        <taxon>Paenibacillus</taxon>
    </lineage>
</organism>
<dbReference type="InterPro" id="IPR050979">
    <property type="entry name" value="LD-transpeptidase"/>
</dbReference>
<dbReference type="PROSITE" id="PS52029">
    <property type="entry name" value="LD_TPASE"/>
    <property type="match status" value="1"/>
</dbReference>
<dbReference type="CDD" id="cd16913">
    <property type="entry name" value="YkuD_like"/>
    <property type="match status" value="1"/>
</dbReference>
<dbReference type="SUPFAM" id="SSF141523">
    <property type="entry name" value="L,D-transpeptidase catalytic domain-like"/>
    <property type="match status" value="1"/>
</dbReference>
<feature type="active site" description="Proton donor/acceptor" evidence="9">
    <location>
        <position position="427"/>
    </location>
</feature>
<evidence type="ECO:0000256" key="8">
    <source>
        <dbReference type="ARBA" id="ARBA00023316"/>
    </source>
</evidence>
<dbReference type="InterPro" id="IPR011990">
    <property type="entry name" value="TPR-like_helical_dom_sf"/>
</dbReference>
<keyword evidence="14" id="KW-1185">Reference proteome</keyword>
<accession>A0ABT4E327</accession>
<dbReference type="EMBL" id="JAMDLW010000056">
    <property type="protein sequence ID" value="MCY9522933.1"/>
    <property type="molecule type" value="Genomic_DNA"/>
</dbReference>
<evidence type="ECO:0000313" key="14">
    <source>
        <dbReference type="Proteomes" id="UP001207626"/>
    </source>
</evidence>
<evidence type="ECO:0000256" key="6">
    <source>
        <dbReference type="ARBA" id="ARBA00022960"/>
    </source>
</evidence>
<feature type="region of interest" description="Disordered" evidence="10">
    <location>
        <begin position="138"/>
        <end position="169"/>
    </location>
</feature>
<feature type="transmembrane region" description="Helical" evidence="11">
    <location>
        <begin position="117"/>
        <end position="137"/>
    </location>
</feature>
<keyword evidence="6 9" id="KW-0133">Cell shape</keyword>
<dbReference type="SUPFAM" id="SSF48452">
    <property type="entry name" value="TPR-like"/>
    <property type="match status" value="1"/>
</dbReference>
<dbReference type="PANTHER" id="PTHR30582">
    <property type="entry name" value="L,D-TRANSPEPTIDASE"/>
    <property type="match status" value="1"/>
</dbReference>
<evidence type="ECO:0000256" key="4">
    <source>
        <dbReference type="ARBA" id="ARBA00022679"/>
    </source>
</evidence>
<feature type="domain" description="L,D-TPase catalytic" evidence="12">
    <location>
        <begin position="358"/>
        <end position="467"/>
    </location>
</feature>
<evidence type="ECO:0000313" key="13">
    <source>
        <dbReference type="EMBL" id="MCY9522933.1"/>
    </source>
</evidence>
<feature type="region of interest" description="Disordered" evidence="10">
    <location>
        <begin position="1"/>
        <end position="36"/>
    </location>
</feature>
<dbReference type="RefSeq" id="WP_254912259.1">
    <property type="nucleotide sequence ID" value="NZ_JAMDLV010000026.1"/>
</dbReference>
<feature type="compositionally biased region" description="Basic and acidic residues" evidence="10">
    <location>
        <begin position="17"/>
        <end position="36"/>
    </location>
</feature>
<keyword evidence="3" id="KW-0328">Glycosyltransferase</keyword>
<evidence type="ECO:0000256" key="1">
    <source>
        <dbReference type="ARBA" id="ARBA00004752"/>
    </source>
</evidence>
<name>A0ABT4E327_9BACL</name>
<dbReference type="Gene3D" id="2.40.440.10">
    <property type="entry name" value="L,D-transpeptidase catalytic domain-like"/>
    <property type="match status" value="1"/>
</dbReference>
<reference evidence="13 14" key="1">
    <citation type="submission" date="2022-05" db="EMBL/GenBank/DDBJ databases">
        <title>Genome Sequencing of Bee-Associated Microbes.</title>
        <authorList>
            <person name="Dunlap C."/>
        </authorList>
    </citation>
    <scope>NUCLEOTIDE SEQUENCE [LARGE SCALE GENOMIC DNA]</scope>
    <source>
        <strain evidence="13 14">NRRL NRS-1438</strain>
    </source>
</reference>
<dbReference type="Proteomes" id="UP001207626">
    <property type="component" value="Unassembled WGS sequence"/>
</dbReference>
<feature type="active site" description="Nucleophile" evidence="9">
    <location>
        <position position="443"/>
    </location>
</feature>
<comment type="similarity">
    <text evidence="2">Belongs to the YkuD family.</text>
</comment>
<keyword evidence="7 9" id="KW-0573">Peptidoglycan synthesis</keyword>
<evidence type="ECO:0000256" key="10">
    <source>
        <dbReference type="SAM" id="MobiDB-lite"/>
    </source>
</evidence>